<dbReference type="EC" id="4.2.2.-" evidence="4"/>
<dbReference type="InterPro" id="IPR034718">
    <property type="entry name" value="RlpA"/>
</dbReference>
<dbReference type="InterPro" id="IPR012997">
    <property type="entry name" value="RplA"/>
</dbReference>
<proteinExistence type="inferred from homology"/>
<evidence type="ECO:0000256" key="5">
    <source>
        <dbReference type="RuleBase" id="RU003495"/>
    </source>
</evidence>
<feature type="domain" description="SPOR" evidence="8">
    <location>
        <begin position="241"/>
        <end position="308"/>
    </location>
</feature>
<dbReference type="InterPro" id="IPR036680">
    <property type="entry name" value="SPOR-like_sf"/>
</dbReference>
<keyword evidence="3 4" id="KW-0961">Cell wall biogenesis/degradation</keyword>
<dbReference type="PANTHER" id="PTHR34183">
    <property type="entry name" value="ENDOLYTIC PEPTIDOGLYCAN TRANSGLYCOSYLASE RLPA"/>
    <property type="match status" value="1"/>
</dbReference>
<feature type="compositionally biased region" description="Polar residues" evidence="6">
    <location>
        <begin position="181"/>
        <end position="209"/>
    </location>
</feature>
<feature type="chain" id="PRO_5041506033" description="Probable endolytic peptidoglycan transglycosylase RlpA" evidence="4">
    <location>
        <begin position="22"/>
        <end position="312"/>
    </location>
</feature>
<evidence type="ECO:0000256" key="3">
    <source>
        <dbReference type="ARBA" id="ARBA00023316"/>
    </source>
</evidence>
<evidence type="ECO:0000256" key="4">
    <source>
        <dbReference type="HAMAP-Rule" id="MF_02071"/>
    </source>
</evidence>
<dbReference type="CDD" id="cd22268">
    <property type="entry name" value="DPBB_RlpA-like"/>
    <property type="match status" value="1"/>
</dbReference>
<gene>
    <name evidence="4" type="primary">rlpA</name>
    <name evidence="9" type="ORF">HMPREF9195_00656</name>
</gene>
<dbReference type="HAMAP" id="MF_02071">
    <property type="entry name" value="RlpA"/>
    <property type="match status" value="1"/>
</dbReference>
<name>A0AA87NSI9_TREMD</name>
<evidence type="ECO:0000256" key="1">
    <source>
        <dbReference type="ARBA" id="ARBA00022729"/>
    </source>
</evidence>
<dbReference type="GO" id="GO:0008932">
    <property type="term" value="F:lytic endotransglycosylase activity"/>
    <property type="evidence" value="ECO:0007669"/>
    <property type="project" value="UniProtKB-UniRule"/>
</dbReference>
<organism evidence="9 10">
    <name type="scientific">Treponema medium ATCC 700293</name>
    <dbReference type="NCBI Taxonomy" id="1125700"/>
    <lineage>
        <taxon>Bacteria</taxon>
        <taxon>Pseudomonadati</taxon>
        <taxon>Spirochaetota</taxon>
        <taxon>Spirochaetia</taxon>
        <taxon>Spirochaetales</taxon>
        <taxon>Treponemataceae</taxon>
        <taxon>Treponema</taxon>
    </lineage>
</organism>
<evidence type="ECO:0000313" key="10">
    <source>
        <dbReference type="Proteomes" id="UP000014634"/>
    </source>
</evidence>
<sequence length="312" mass="33741" precursor="true">MRKYHVLSALVGALLLLPLGAEELLTAETYASYYGEAFNGRPTSSGEIFDMNAYTAAHKTLPFGTFLEVTNLENGKKVVVRVNDRGPFVPNREIDLSKAAAKSLGMISRGITRVSIKRVDSLDHAALVATTDIYSDTLAKPAQKEIPFASGTQPEVVPVQKDAVSDIPAKGSDAAAEAQPAPSQVTPAQASQSNTTQRQPASVDQQTAKPETVKGVANRSVSAQPEQTPAPVYLPGTSGVLWRIQLGAFTREENALRLVVQLRKAGFDPAYERTEKSVRVVLPGIQPDDLEKVKEALANHSFTDYVIRQESW</sequence>
<accession>A0AA87NSI9</accession>
<feature type="domain" description="RlpA-like protein double-psi beta-barrel" evidence="7">
    <location>
        <begin position="27"/>
        <end position="115"/>
    </location>
</feature>
<feature type="signal peptide" evidence="4">
    <location>
        <begin position="1"/>
        <end position="21"/>
    </location>
</feature>
<evidence type="ECO:0000256" key="6">
    <source>
        <dbReference type="SAM" id="MobiDB-lite"/>
    </source>
</evidence>
<dbReference type="SUPFAM" id="SSF110997">
    <property type="entry name" value="Sporulation related repeat"/>
    <property type="match status" value="1"/>
</dbReference>
<dbReference type="Gene3D" id="3.30.70.1070">
    <property type="entry name" value="Sporulation related repeat"/>
    <property type="match status" value="1"/>
</dbReference>
<dbReference type="GO" id="GO:0042834">
    <property type="term" value="F:peptidoglycan binding"/>
    <property type="evidence" value="ECO:0007669"/>
    <property type="project" value="InterPro"/>
</dbReference>
<feature type="region of interest" description="Disordered" evidence="6">
    <location>
        <begin position="168"/>
        <end position="230"/>
    </location>
</feature>
<reference evidence="9 10" key="1">
    <citation type="submission" date="2013-04" db="EMBL/GenBank/DDBJ databases">
        <title>The Genome Sequence of Treponema medium ATCC 700293.</title>
        <authorList>
            <consortium name="The Broad Institute Genomics Platform"/>
            <person name="Earl A."/>
            <person name="Ward D."/>
            <person name="Feldgarden M."/>
            <person name="Gevers D."/>
            <person name="Leonetti C."/>
            <person name="Blanton J.M."/>
            <person name="Dewhirst F.E."/>
            <person name="Izard J."/>
            <person name="Walker B."/>
            <person name="Young S."/>
            <person name="Zeng Q."/>
            <person name="Gargeya S."/>
            <person name="Fitzgerald M."/>
            <person name="Haas B."/>
            <person name="Abouelleil A."/>
            <person name="Allen A.W."/>
            <person name="Alvarado L."/>
            <person name="Arachchi H.M."/>
            <person name="Berlin A.M."/>
            <person name="Chapman S.B."/>
            <person name="Gainer-Dewar J."/>
            <person name="Goldberg J."/>
            <person name="Griggs A."/>
            <person name="Gujja S."/>
            <person name="Hansen M."/>
            <person name="Howarth C."/>
            <person name="Imamovic A."/>
            <person name="Ireland A."/>
            <person name="Larimer J."/>
            <person name="McCowan C."/>
            <person name="Murphy C."/>
            <person name="Pearson M."/>
            <person name="Poon T.W."/>
            <person name="Priest M."/>
            <person name="Roberts A."/>
            <person name="Saif S."/>
            <person name="Shea T."/>
            <person name="Sisk P."/>
            <person name="Sykes S."/>
            <person name="Wortman J."/>
            <person name="Nusbaum C."/>
            <person name="Birren B."/>
        </authorList>
    </citation>
    <scope>NUCLEOTIDE SEQUENCE [LARGE SCALE GENOMIC DNA]</scope>
    <source>
        <strain evidence="9 10">ATCC 700293</strain>
    </source>
</reference>
<dbReference type="AlphaFoldDB" id="A0AA87NSI9"/>
<dbReference type="InterPro" id="IPR009009">
    <property type="entry name" value="RlpA-like_DPBB"/>
</dbReference>
<dbReference type="PANTHER" id="PTHR34183:SF1">
    <property type="entry name" value="ENDOLYTIC PEPTIDOGLYCAN TRANSGLYCOSYLASE RLPA"/>
    <property type="match status" value="1"/>
</dbReference>
<evidence type="ECO:0000256" key="2">
    <source>
        <dbReference type="ARBA" id="ARBA00023239"/>
    </source>
</evidence>
<dbReference type="InterPro" id="IPR036908">
    <property type="entry name" value="RlpA-like_sf"/>
</dbReference>
<dbReference type="Pfam" id="PF03330">
    <property type="entry name" value="DPBB_1"/>
    <property type="match status" value="1"/>
</dbReference>
<evidence type="ECO:0000259" key="7">
    <source>
        <dbReference type="Pfam" id="PF03330"/>
    </source>
</evidence>
<comment type="caution">
    <text evidence="9">The sequence shown here is derived from an EMBL/GenBank/DDBJ whole genome shotgun (WGS) entry which is preliminary data.</text>
</comment>
<keyword evidence="2 4" id="KW-0456">Lyase</keyword>
<evidence type="ECO:0000259" key="8">
    <source>
        <dbReference type="Pfam" id="PF05036"/>
    </source>
</evidence>
<dbReference type="GO" id="GO:0000270">
    <property type="term" value="P:peptidoglycan metabolic process"/>
    <property type="evidence" value="ECO:0007669"/>
    <property type="project" value="UniProtKB-UniRule"/>
</dbReference>
<dbReference type="Proteomes" id="UP000014634">
    <property type="component" value="Unassembled WGS sequence"/>
</dbReference>
<dbReference type="NCBIfam" id="TIGR00413">
    <property type="entry name" value="rlpA"/>
    <property type="match status" value="1"/>
</dbReference>
<comment type="similarity">
    <text evidence="4 5">Belongs to the RlpA family.</text>
</comment>
<evidence type="ECO:0000313" key="9">
    <source>
        <dbReference type="EMBL" id="EPF29941.1"/>
    </source>
</evidence>
<keyword evidence="9" id="KW-0449">Lipoprotein</keyword>
<dbReference type="SUPFAM" id="SSF50685">
    <property type="entry name" value="Barwin-like endoglucanases"/>
    <property type="match status" value="1"/>
</dbReference>
<comment type="function">
    <text evidence="4">Lytic transglycosylase with a strong preference for naked glycan strands that lack stem peptides.</text>
</comment>
<protein>
    <recommendedName>
        <fullName evidence="4">Probable endolytic peptidoglycan transglycosylase RlpA</fullName>
        <ecNumber evidence="4">4.2.2.-</ecNumber>
    </recommendedName>
</protein>
<dbReference type="RefSeq" id="WP_016522626.1">
    <property type="nucleotide sequence ID" value="NZ_KE332517.1"/>
</dbReference>
<dbReference type="InterPro" id="IPR007730">
    <property type="entry name" value="SPOR-like_dom"/>
</dbReference>
<dbReference type="EMBL" id="ATFE01000003">
    <property type="protein sequence ID" value="EPF29941.1"/>
    <property type="molecule type" value="Genomic_DNA"/>
</dbReference>
<dbReference type="Gene3D" id="2.40.40.10">
    <property type="entry name" value="RlpA-like domain"/>
    <property type="match status" value="1"/>
</dbReference>
<dbReference type="Pfam" id="PF05036">
    <property type="entry name" value="SPOR"/>
    <property type="match status" value="1"/>
</dbReference>
<dbReference type="GO" id="GO:0071555">
    <property type="term" value="P:cell wall organization"/>
    <property type="evidence" value="ECO:0007669"/>
    <property type="project" value="UniProtKB-KW"/>
</dbReference>
<keyword evidence="1 4" id="KW-0732">Signal</keyword>